<dbReference type="HOGENOM" id="CLU_116294_2_0_11"/>
<dbReference type="KEGG" id="tfu:Tfu_1516"/>
<sequence>MQAMTTDLWSTVHDRVAALFGGDQGVAAELDQTRSDVLEKTLPDEDARTEWRNRLRRLLRNNPEAAAELRVILNELKYEEPASSQVTNQIYGNVTGTAFQGHTFYGGIVYRGGPSDGSGSVSHSQ</sequence>
<proteinExistence type="predicted"/>
<reference evidence="1" key="1">
    <citation type="submission" date="2005-07" db="EMBL/GenBank/DDBJ databases">
        <title>Complete sequence of Thermobifida fusca YX.</title>
        <authorList>
            <consortium name="US DOE Joint Genome Institute"/>
            <person name="Copeland A."/>
            <person name="Lucas S."/>
            <person name="Lapidus A."/>
            <person name="Barry K."/>
            <person name="Detter J.C."/>
            <person name="Glavina T."/>
            <person name="Hammon N."/>
            <person name="Israni S."/>
            <person name="Pitluck S."/>
            <person name="Di Bartolo G."/>
            <person name="Chain P."/>
            <person name="Schmutz J."/>
            <person name="Larimer F."/>
            <person name="Land M."/>
            <person name="Lykidis A."/>
            <person name="Richardson P."/>
        </authorList>
    </citation>
    <scope>NUCLEOTIDE SEQUENCE</scope>
    <source>
        <strain evidence="1">YX</strain>
    </source>
</reference>
<protein>
    <submittedName>
        <fullName evidence="1">Uncharacterized protein</fullName>
    </submittedName>
</protein>
<dbReference type="AlphaFoldDB" id="Q47PR7"/>
<dbReference type="EMBL" id="CP000088">
    <property type="protein sequence ID" value="AAZ55552.1"/>
    <property type="molecule type" value="Genomic_DNA"/>
</dbReference>
<evidence type="ECO:0000313" key="1">
    <source>
        <dbReference type="EMBL" id="AAZ55552.1"/>
    </source>
</evidence>
<name>Q47PR7_THEFY</name>
<organism evidence="1">
    <name type="scientific">Thermobifida fusca (strain YX)</name>
    <dbReference type="NCBI Taxonomy" id="269800"/>
    <lineage>
        <taxon>Bacteria</taxon>
        <taxon>Bacillati</taxon>
        <taxon>Actinomycetota</taxon>
        <taxon>Actinomycetes</taxon>
        <taxon>Streptosporangiales</taxon>
        <taxon>Nocardiopsidaceae</taxon>
        <taxon>Thermobifida</taxon>
    </lineage>
</organism>
<gene>
    <name evidence="1" type="ordered locus">Tfu_1516</name>
</gene>
<accession>Q47PR7</accession>